<keyword evidence="7 20" id="KW-0808">Transferase</keyword>
<dbReference type="CDD" id="cd00082">
    <property type="entry name" value="HisKA"/>
    <property type="match status" value="1"/>
</dbReference>
<dbReference type="SUPFAM" id="SSF47384">
    <property type="entry name" value="Homodimeric domain of signal transducing histidine kinase"/>
    <property type="match status" value="1"/>
</dbReference>
<comment type="catalytic activity">
    <reaction evidence="1">
        <text>ATP + protein L-histidine = ADP + protein N-phospho-L-histidine.</text>
        <dbReference type="EC" id="2.7.13.3"/>
    </reaction>
</comment>
<evidence type="ECO:0000256" key="11">
    <source>
        <dbReference type="ARBA" id="ARBA00022840"/>
    </source>
</evidence>
<dbReference type="Pfam" id="PF13426">
    <property type="entry name" value="PAS_9"/>
    <property type="match status" value="1"/>
</dbReference>
<dbReference type="SUPFAM" id="SSF55874">
    <property type="entry name" value="ATPase domain of HSP90 chaperone/DNA topoisomerase II/histidine kinase"/>
    <property type="match status" value="1"/>
</dbReference>
<dbReference type="PROSITE" id="PS50113">
    <property type="entry name" value="PAC"/>
    <property type="match status" value="1"/>
</dbReference>
<dbReference type="SMART" id="SM00091">
    <property type="entry name" value="PAS"/>
    <property type="match status" value="1"/>
</dbReference>
<dbReference type="RefSeq" id="WP_054874050.1">
    <property type="nucleotide sequence ID" value="NZ_LKET01000021.1"/>
</dbReference>
<evidence type="ECO:0000256" key="10">
    <source>
        <dbReference type="ARBA" id="ARBA00022777"/>
    </source>
</evidence>
<dbReference type="CDD" id="cd06225">
    <property type="entry name" value="HAMP"/>
    <property type="match status" value="1"/>
</dbReference>
<dbReference type="GO" id="GO:0007234">
    <property type="term" value="P:osmosensory signaling via phosphorelay pathway"/>
    <property type="evidence" value="ECO:0007669"/>
    <property type="project" value="TreeGrafter"/>
</dbReference>
<dbReference type="InterPro" id="IPR000700">
    <property type="entry name" value="PAS-assoc_C"/>
</dbReference>
<dbReference type="PANTHER" id="PTHR42878:SF7">
    <property type="entry name" value="SENSOR HISTIDINE KINASE GLRK"/>
    <property type="match status" value="1"/>
</dbReference>
<dbReference type="SUPFAM" id="SSF158472">
    <property type="entry name" value="HAMP domain-like"/>
    <property type="match status" value="1"/>
</dbReference>
<feature type="domain" description="Histidine kinase" evidence="16">
    <location>
        <begin position="393"/>
        <end position="607"/>
    </location>
</feature>
<feature type="domain" description="PAC" evidence="18">
    <location>
        <begin position="335"/>
        <end position="389"/>
    </location>
</feature>
<evidence type="ECO:0000259" key="16">
    <source>
        <dbReference type="PROSITE" id="PS50109"/>
    </source>
</evidence>
<dbReference type="Pfam" id="PF02518">
    <property type="entry name" value="HATPase_c"/>
    <property type="match status" value="1"/>
</dbReference>
<dbReference type="PROSITE" id="PS50109">
    <property type="entry name" value="HIS_KIN"/>
    <property type="match status" value="1"/>
</dbReference>
<evidence type="ECO:0000256" key="13">
    <source>
        <dbReference type="ARBA" id="ARBA00023012"/>
    </source>
</evidence>
<evidence type="ECO:0000256" key="2">
    <source>
        <dbReference type="ARBA" id="ARBA00004236"/>
    </source>
</evidence>
<evidence type="ECO:0000256" key="5">
    <source>
        <dbReference type="ARBA" id="ARBA00022475"/>
    </source>
</evidence>
<comment type="caution">
    <text evidence="20">The sequence shown here is derived from an EMBL/GenBank/DDBJ whole genome shotgun (WGS) entry which is preliminary data.</text>
</comment>
<dbReference type="PROSITE" id="PS50885">
    <property type="entry name" value="HAMP"/>
    <property type="match status" value="1"/>
</dbReference>
<dbReference type="InterPro" id="IPR036097">
    <property type="entry name" value="HisK_dim/P_sf"/>
</dbReference>
<evidence type="ECO:0000256" key="3">
    <source>
        <dbReference type="ARBA" id="ARBA00004314"/>
    </source>
</evidence>
<dbReference type="InterPro" id="IPR024478">
    <property type="entry name" value="HlyB_4HB_MCP"/>
</dbReference>
<dbReference type="GO" id="GO:0005524">
    <property type="term" value="F:ATP binding"/>
    <property type="evidence" value="ECO:0007669"/>
    <property type="project" value="UniProtKB-KW"/>
</dbReference>
<keyword evidence="13" id="KW-0902">Two-component regulatory system</keyword>
<keyword evidence="8 15" id="KW-0812">Transmembrane</keyword>
<dbReference type="Gene3D" id="6.10.340.10">
    <property type="match status" value="1"/>
</dbReference>
<dbReference type="OrthoDB" id="9813151at2"/>
<dbReference type="GO" id="GO:0030295">
    <property type="term" value="F:protein kinase activator activity"/>
    <property type="evidence" value="ECO:0007669"/>
    <property type="project" value="TreeGrafter"/>
</dbReference>
<dbReference type="GO" id="GO:0045121">
    <property type="term" value="C:membrane raft"/>
    <property type="evidence" value="ECO:0007669"/>
    <property type="project" value="UniProtKB-SubCell"/>
</dbReference>
<keyword evidence="11" id="KW-0067">ATP-binding</keyword>
<dbReference type="InterPro" id="IPR004358">
    <property type="entry name" value="Sig_transdc_His_kin-like_C"/>
</dbReference>
<name>A0A0N8NTT4_9CLOT</name>
<dbReference type="Proteomes" id="UP000050326">
    <property type="component" value="Unassembled WGS sequence"/>
</dbReference>
<dbReference type="InterPro" id="IPR003594">
    <property type="entry name" value="HATPase_dom"/>
</dbReference>
<evidence type="ECO:0000256" key="4">
    <source>
        <dbReference type="ARBA" id="ARBA00012438"/>
    </source>
</evidence>
<dbReference type="CDD" id="cd16922">
    <property type="entry name" value="HATPase_EvgS-ArcB-TorS-like"/>
    <property type="match status" value="1"/>
</dbReference>
<dbReference type="InterPro" id="IPR000014">
    <property type="entry name" value="PAS"/>
</dbReference>
<evidence type="ECO:0000256" key="8">
    <source>
        <dbReference type="ARBA" id="ARBA00022692"/>
    </source>
</evidence>
<reference evidence="20 21" key="1">
    <citation type="submission" date="2015-09" db="EMBL/GenBank/DDBJ databases">
        <title>Genome sequence of Oxobacter pfennigii DSM 3222.</title>
        <authorList>
            <person name="Poehlein A."/>
            <person name="Bengelsdorf F.R."/>
            <person name="Schiel-Bengelsdorf B."/>
            <person name="Duerre P."/>
            <person name="Daniel R."/>
        </authorList>
    </citation>
    <scope>NUCLEOTIDE SEQUENCE [LARGE SCALE GENOMIC DNA]</scope>
    <source>
        <strain evidence="20 21">DSM 3222</strain>
    </source>
</reference>
<dbReference type="EMBL" id="LKET01000021">
    <property type="protein sequence ID" value="KPU45720.1"/>
    <property type="molecule type" value="Genomic_DNA"/>
</dbReference>
<evidence type="ECO:0000256" key="6">
    <source>
        <dbReference type="ARBA" id="ARBA00022553"/>
    </source>
</evidence>
<proteinExistence type="predicted"/>
<accession>A0A0N8NTT4</accession>
<evidence type="ECO:0000256" key="15">
    <source>
        <dbReference type="SAM" id="Phobius"/>
    </source>
</evidence>
<organism evidence="20 21">
    <name type="scientific">Oxobacter pfennigii</name>
    <dbReference type="NCBI Taxonomy" id="36849"/>
    <lineage>
        <taxon>Bacteria</taxon>
        <taxon>Bacillati</taxon>
        <taxon>Bacillota</taxon>
        <taxon>Clostridia</taxon>
        <taxon>Eubacteriales</taxon>
        <taxon>Clostridiaceae</taxon>
        <taxon>Oxobacter</taxon>
    </lineage>
</organism>
<dbReference type="CDD" id="cd00130">
    <property type="entry name" value="PAS"/>
    <property type="match status" value="1"/>
</dbReference>
<gene>
    <name evidence="20" type="primary">kinB_1</name>
    <name evidence="20" type="ORF">OXPF_09530</name>
</gene>
<dbReference type="InterPro" id="IPR003660">
    <property type="entry name" value="HAMP_dom"/>
</dbReference>
<keyword evidence="6" id="KW-0597">Phosphoprotein</keyword>
<feature type="domain" description="PAS" evidence="17">
    <location>
        <begin position="266"/>
        <end position="337"/>
    </location>
</feature>
<dbReference type="InterPro" id="IPR005467">
    <property type="entry name" value="His_kinase_dom"/>
</dbReference>
<keyword evidence="14 15" id="KW-0472">Membrane</keyword>
<evidence type="ECO:0000256" key="9">
    <source>
        <dbReference type="ARBA" id="ARBA00022741"/>
    </source>
</evidence>
<dbReference type="Gene3D" id="1.10.287.130">
    <property type="match status" value="1"/>
</dbReference>
<keyword evidence="12 15" id="KW-1133">Transmembrane helix</keyword>
<dbReference type="InterPro" id="IPR003661">
    <property type="entry name" value="HisK_dim/P_dom"/>
</dbReference>
<evidence type="ECO:0000256" key="14">
    <source>
        <dbReference type="ARBA" id="ARBA00023136"/>
    </source>
</evidence>
<dbReference type="Pfam" id="PF12729">
    <property type="entry name" value="4HB_MCP_1"/>
    <property type="match status" value="1"/>
</dbReference>
<dbReference type="PANTHER" id="PTHR42878">
    <property type="entry name" value="TWO-COMPONENT HISTIDINE KINASE"/>
    <property type="match status" value="1"/>
</dbReference>
<feature type="transmembrane region" description="Helical" evidence="15">
    <location>
        <begin position="12"/>
        <end position="32"/>
    </location>
</feature>
<evidence type="ECO:0000259" key="17">
    <source>
        <dbReference type="PROSITE" id="PS50112"/>
    </source>
</evidence>
<dbReference type="PRINTS" id="PR00344">
    <property type="entry name" value="BCTRLSENSOR"/>
</dbReference>
<comment type="subcellular location">
    <subcellularLocation>
        <location evidence="2">Cell membrane</location>
    </subcellularLocation>
    <subcellularLocation>
        <location evidence="3">Membrane raft</location>
        <topology evidence="3">Multi-pass membrane protein</topology>
    </subcellularLocation>
</comment>
<feature type="transmembrane region" description="Helical" evidence="15">
    <location>
        <begin position="180"/>
        <end position="203"/>
    </location>
</feature>
<dbReference type="GO" id="GO:0005886">
    <property type="term" value="C:plasma membrane"/>
    <property type="evidence" value="ECO:0007669"/>
    <property type="project" value="UniProtKB-SubCell"/>
</dbReference>
<keyword evidence="5" id="KW-1003">Cell membrane</keyword>
<dbReference type="InterPro" id="IPR036890">
    <property type="entry name" value="HATPase_C_sf"/>
</dbReference>
<evidence type="ECO:0000256" key="7">
    <source>
        <dbReference type="ARBA" id="ARBA00022679"/>
    </source>
</evidence>
<dbReference type="Gene3D" id="3.30.450.20">
    <property type="entry name" value="PAS domain"/>
    <property type="match status" value="1"/>
</dbReference>
<feature type="domain" description="HAMP" evidence="19">
    <location>
        <begin position="205"/>
        <end position="257"/>
    </location>
</feature>
<keyword evidence="9" id="KW-0547">Nucleotide-binding</keyword>
<evidence type="ECO:0000259" key="19">
    <source>
        <dbReference type="PROSITE" id="PS50885"/>
    </source>
</evidence>
<sequence>MLNSLKSKILSIYLFLILLISFIAGISIYNLFSLNKAIDGLIASNYKSIAAATNMIDAIERQDSNQLIYLEVDKQKGIRSFSENQSEFFLWLGKAEENITEKDEKELLNSISSNYIKYIENFSTLQEIKNTEGGLSAIAFYNNEIYPIFHSVKDDCRRLLSLNENSMLVRKDRATLNSGNMIYITVLVSVITILMGLFVSVYFTGKTIKPIDMLISGIKSIKEGNLDQEININTRDEVGVLAMEFNNMTKRLREYDKSSVNNLIAEKNKSLAIVKSISDPIVVISNDFKVILVNKSAENVFDIVEEEVSGGHFLEAINHKEVFQKIKETSENRIRIDDSRTITIIKGNKRYYFIPSVTSILNDDNEVIGMVCVFTDITHLKEVEDLKSEFISTVSHELRTPLTSIIMGTKLLLDDELLNTEQKEIINAMDEDGNQLMMLINDLLDLSKAESGKMQITLEKTSVYDMAELCIKSLYDNARSKDIEIINYVSPNLPYAYIDYNKIKSVLMNLLTNSLKFTNRGGKVEISASIEGSFIRVSVKDTGIGIPEEFHDKIFDKFSQIDNFKNHGTGLGLAIAKEFIMKHNGNIWVESKIGQGSNFMFTLPVYEG</sequence>
<dbReference type="STRING" id="36849.OXPF_09530"/>
<dbReference type="Pfam" id="PF00672">
    <property type="entry name" value="HAMP"/>
    <property type="match status" value="1"/>
</dbReference>
<evidence type="ECO:0000256" key="12">
    <source>
        <dbReference type="ARBA" id="ARBA00022989"/>
    </source>
</evidence>
<evidence type="ECO:0000313" key="20">
    <source>
        <dbReference type="EMBL" id="KPU45720.1"/>
    </source>
</evidence>
<keyword evidence="21" id="KW-1185">Reference proteome</keyword>
<dbReference type="SMART" id="SM00304">
    <property type="entry name" value="HAMP"/>
    <property type="match status" value="1"/>
</dbReference>
<dbReference type="SMART" id="SM00387">
    <property type="entry name" value="HATPase_c"/>
    <property type="match status" value="1"/>
</dbReference>
<dbReference type="PROSITE" id="PS50112">
    <property type="entry name" value="PAS"/>
    <property type="match status" value="1"/>
</dbReference>
<dbReference type="SUPFAM" id="SSF55785">
    <property type="entry name" value="PYP-like sensor domain (PAS domain)"/>
    <property type="match status" value="1"/>
</dbReference>
<dbReference type="NCBIfam" id="TIGR00229">
    <property type="entry name" value="sensory_box"/>
    <property type="match status" value="1"/>
</dbReference>
<dbReference type="FunFam" id="1.10.287.130:FF:000001">
    <property type="entry name" value="Two-component sensor histidine kinase"/>
    <property type="match status" value="1"/>
</dbReference>
<dbReference type="SMART" id="SM00388">
    <property type="entry name" value="HisKA"/>
    <property type="match status" value="1"/>
</dbReference>
<dbReference type="GO" id="GO:0000156">
    <property type="term" value="F:phosphorelay response regulator activity"/>
    <property type="evidence" value="ECO:0007669"/>
    <property type="project" value="TreeGrafter"/>
</dbReference>
<dbReference type="AlphaFoldDB" id="A0A0N8NTT4"/>
<evidence type="ECO:0000256" key="1">
    <source>
        <dbReference type="ARBA" id="ARBA00000085"/>
    </source>
</evidence>
<evidence type="ECO:0000313" key="21">
    <source>
        <dbReference type="Proteomes" id="UP000050326"/>
    </source>
</evidence>
<dbReference type="Pfam" id="PF00512">
    <property type="entry name" value="HisKA"/>
    <property type="match status" value="1"/>
</dbReference>
<evidence type="ECO:0000259" key="18">
    <source>
        <dbReference type="PROSITE" id="PS50113"/>
    </source>
</evidence>
<dbReference type="FunFam" id="3.30.565.10:FF:000023">
    <property type="entry name" value="PAS domain-containing sensor histidine kinase"/>
    <property type="match status" value="1"/>
</dbReference>
<dbReference type="InterPro" id="IPR035965">
    <property type="entry name" value="PAS-like_dom_sf"/>
</dbReference>
<keyword evidence="10" id="KW-0418">Kinase</keyword>
<dbReference type="GO" id="GO:0000155">
    <property type="term" value="F:phosphorelay sensor kinase activity"/>
    <property type="evidence" value="ECO:0007669"/>
    <property type="project" value="InterPro"/>
</dbReference>
<dbReference type="Gene3D" id="3.30.565.10">
    <property type="entry name" value="Histidine kinase-like ATPase, C-terminal domain"/>
    <property type="match status" value="1"/>
</dbReference>
<dbReference type="InterPro" id="IPR050351">
    <property type="entry name" value="BphY/WalK/GraS-like"/>
</dbReference>
<dbReference type="EC" id="2.7.13.3" evidence="4"/>
<dbReference type="PATRIC" id="fig|36849.3.peg.1020"/>
<protein>
    <recommendedName>
        <fullName evidence="4">histidine kinase</fullName>
        <ecNumber evidence="4">2.7.13.3</ecNumber>
    </recommendedName>
</protein>